<comment type="caution">
    <text evidence="3">The sequence shown here is derived from an EMBL/GenBank/DDBJ whole genome shotgun (WGS) entry which is preliminary data.</text>
</comment>
<dbReference type="GO" id="GO:0016462">
    <property type="term" value="F:pyrophosphatase activity"/>
    <property type="evidence" value="ECO:0007669"/>
    <property type="project" value="UniProtKB-ARBA"/>
</dbReference>
<evidence type="ECO:0000313" key="3">
    <source>
        <dbReference type="EMBL" id="GHP06461.1"/>
    </source>
</evidence>
<reference evidence="3" key="1">
    <citation type="submission" date="2020-10" db="EMBL/GenBank/DDBJ databases">
        <title>Unveiling of a novel bifunctional photoreceptor, Dualchrome1, isolated from a cosmopolitan green alga.</title>
        <authorList>
            <person name="Suzuki S."/>
            <person name="Kawachi M."/>
        </authorList>
    </citation>
    <scope>NUCLEOTIDE SEQUENCE</scope>
    <source>
        <strain evidence="3">NIES 2893</strain>
    </source>
</reference>
<dbReference type="OrthoDB" id="1679220at2759"/>
<dbReference type="InterPro" id="IPR033469">
    <property type="entry name" value="CYTH-like_dom_sf"/>
</dbReference>
<accession>A0A830HLM7</accession>
<keyword evidence="4" id="KW-1185">Reference proteome</keyword>
<feature type="compositionally biased region" description="Polar residues" evidence="1">
    <location>
        <begin position="174"/>
        <end position="184"/>
    </location>
</feature>
<feature type="compositionally biased region" description="Polar residues" evidence="1">
    <location>
        <begin position="465"/>
        <end position="480"/>
    </location>
</feature>
<evidence type="ECO:0000256" key="1">
    <source>
        <dbReference type="SAM" id="MobiDB-lite"/>
    </source>
</evidence>
<feature type="region of interest" description="Disordered" evidence="1">
    <location>
        <begin position="166"/>
        <end position="223"/>
    </location>
</feature>
<sequence>MRDVSRSGKQPQAIIQQISETVYPMYKAFIEPDLQTAHLRIVNTFNPFSGFQDPVFILKSDRVENITNERIAALFGGPDRYVKEHVETHDIYLLPPGEDPETCNTWLRMRNREGIYSLMFEEWLTDDPFVISPRISFDVSVRVLGGLMALGYEIGSIVRRSSTHYRHLPEMKKSGSSNSTLTSPMPSPKKGASPYSGTRSGSTDADNAGPPAPPAPASPDDVAEESFDKRFGTSSGWSSDSQFAVDHFAGLERAYVNIQGRNRDEVAAAGRILGLDNSYIAQSYIELLQLESLTKEMNSETAYLREQGALQLVEFVTVDEHGVRNPLCVWQRRNDGVHESVEYSVERVLLVSKEGTLFLDELAILLAAEVTFLFLILVHEHELNAVARRPHPSSPRVHIEKGINTGSTAKRFARIPLASTRRRNMLTMARRRQGVELGSAPTNNDVEETAAAFVDEVCVCNFESSTAPGRQQPHVTTSGHNHVRGSTALPTPTVPPRCTPTGGGDYGDITITTTTTTTTGEHRDDDLPTGVDDVRCIHGRDLRIITLTNASSLVDTLTNLTKLAAISGSLLMDISDGSGANLSDVHDRPRVAGGTEESCGFG</sequence>
<evidence type="ECO:0000259" key="2">
    <source>
        <dbReference type="Pfam" id="PF01928"/>
    </source>
</evidence>
<name>A0A830HLM7_9CHLO</name>
<evidence type="ECO:0000313" key="4">
    <source>
        <dbReference type="Proteomes" id="UP000660262"/>
    </source>
</evidence>
<feature type="domain" description="CYTH" evidence="2">
    <location>
        <begin position="83"/>
        <end position="162"/>
    </location>
</feature>
<protein>
    <recommendedName>
        <fullName evidence="2">CYTH domain-containing protein</fullName>
    </recommendedName>
</protein>
<proteinExistence type="predicted"/>
<dbReference type="Pfam" id="PF01928">
    <property type="entry name" value="CYTH"/>
    <property type="match status" value="1"/>
</dbReference>
<gene>
    <name evidence="3" type="ORF">PPROV_000520600</name>
</gene>
<dbReference type="SUPFAM" id="SSF55154">
    <property type="entry name" value="CYTH-like phosphatases"/>
    <property type="match status" value="1"/>
</dbReference>
<organism evidence="3 4">
    <name type="scientific">Pycnococcus provasolii</name>
    <dbReference type="NCBI Taxonomy" id="41880"/>
    <lineage>
        <taxon>Eukaryota</taxon>
        <taxon>Viridiplantae</taxon>
        <taxon>Chlorophyta</taxon>
        <taxon>Pseudoscourfieldiophyceae</taxon>
        <taxon>Pseudoscourfieldiales</taxon>
        <taxon>Pycnococcaceae</taxon>
        <taxon>Pycnococcus</taxon>
    </lineage>
</organism>
<dbReference type="Proteomes" id="UP000660262">
    <property type="component" value="Unassembled WGS sequence"/>
</dbReference>
<dbReference type="AlphaFoldDB" id="A0A830HLM7"/>
<dbReference type="InterPro" id="IPR023577">
    <property type="entry name" value="CYTH_domain"/>
</dbReference>
<feature type="region of interest" description="Disordered" evidence="1">
    <location>
        <begin position="465"/>
        <end position="509"/>
    </location>
</feature>
<dbReference type="EMBL" id="BNJQ01000013">
    <property type="protein sequence ID" value="GHP06461.1"/>
    <property type="molecule type" value="Genomic_DNA"/>
</dbReference>